<accession>A0A2Z5ZB71</accession>
<gene>
    <name evidence="2" type="primary">orf107</name>
</gene>
<keyword evidence="2" id="KW-0496">Mitochondrion</keyword>
<proteinExistence type="predicted"/>
<dbReference type="EMBL" id="AP018507">
    <property type="protein sequence ID" value="BBC77605.1"/>
    <property type="molecule type" value="Genomic_DNA"/>
</dbReference>
<feature type="transmembrane region" description="Helical" evidence="1">
    <location>
        <begin position="20"/>
        <end position="39"/>
    </location>
</feature>
<dbReference type="AlphaFoldDB" id="A0A2Z5ZB71"/>
<sequence>MALVFSWSSSILLISLLDELTQINYLVFSFIMFCLTYFLNYSVNIIVPFRVAILLLNIPNIILWYIAFVYNDFLCITPLSDEIFMGLFLLYSYLNLYFYLEFPNFKT</sequence>
<feature type="transmembrane region" description="Helical" evidence="1">
    <location>
        <begin position="83"/>
        <end position="100"/>
    </location>
</feature>
<keyword evidence="1" id="KW-0472">Membrane</keyword>
<keyword evidence="1" id="KW-1133">Transmembrane helix</keyword>
<geneLocation type="mitochondrion" evidence="2"/>
<reference evidence="2" key="1">
    <citation type="submission" date="2018-02" db="EMBL/GenBank/DDBJ databases">
        <title>Evolution and diversity of non-photosynthetic diatom plastid genomes.</title>
        <authorList>
            <person name="Kamikawa R."/>
            <person name="Ishii K."/>
        </authorList>
    </citation>
    <scope>NUCLEOTIDE SEQUENCE</scope>
    <source>
        <strain evidence="2">PL1-4</strain>
    </source>
</reference>
<organism evidence="2">
    <name type="scientific">Nitzschia sp. PL1-4</name>
    <dbReference type="NCBI Taxonomy" id="2083272"/>
    <lineage>
        <taxon>Eukaryota</taxon>
        <taxon>Sar</taxon>
        <taxon>Stramenopiles</taxon>
        <taxon>Ochrophyta</taxon>
        <taxon>Bacillariophyta</taxon>
        <taxon>Bacillariophyceae</taxon>
        <taxon>Bacillariophycidae</taxon>
        <taxon>Bacillariales</taxon>
        <taxon>Bacillariaceae</taxon>
        <taxon>Nitzschia</taxon>
    </lineage>
</organism>
<keyword evidence="1" id="KW-0812">Transmembrane</keyword>
<name>A0A2Z5ZB71_9STRA</name>
<evidence type="ECO:0000256" key="1">
    <source>
        <dbReference type="SAM" id="Phobius"/>
    </source>
</evidence>
<feature type="transmembrane region" description="Helical" evidence="1">
    <location>
        <begin position="51"/>
        <end position="71"/>
    </location>
</feature>
<evidence type="ECO:0000313" key="2">
    <source>
        <dbReference type="EMBL" id="BBC77605.1"/>
    </source>
</evidence>
<protein>
    <submittedName>
        <fullName evidence="2">Uncharacterized protein</fullName>
    </submittedName>
</protein>